<dbReference type="GO" id="GO:0008270">
    <property type="term" value="F:zinc ion binding"/>
    <property type="evidence" value="ECO:0007669"/>
    <property type="project" value="UniProtKB-KW"/>
</dbReference>
<organism evidence="3 4">
    <name type="scientific">Operophtera brumata</name>
    <name type="common">Winter moth</name>
    <name type="synonym">Phalaena brumata</name>
    <dbReference type="NCBI Taxonomy" id="104452"/>
    <lineage>
        <taxon>Eukaryota</taxon>
        <taxon>Metazoa</taxon>
        <taxon>Ecdysozoa</taxon>
        <taxon>Arthropoda</taxon>
        <taxon>Hexapoda</taxon>
        <taxon>Insecta</taxon>
        <taxon>Pterygota</taxon>
        <taxon>Neoptera</taxon>
        <taxon>Endopterygota</taxon>
        <taxon>Lepidoptera</taxon>
        <taxon>Glossata</taxon>
        <taxon>Ditrysia</taxon>
        <taxon>Geometroidea</taxon>
        <taxon>Geometridae</taxon>
        <taxon>Larentiinae</taxon>
        <taxon>Operophtera</taxon>
    </lineage>
</organism>
<sequence>MTSNYIANVPKLKGRENYDDWCFAAKNVLVLEGMATKGNRQSSDMSKPETSKPVKQVKCYRCKQTGHYKNQCPNSEISNRKQSNAFSAIFLSGKFNHNSWYIDSGASKHMTAKQDYIVNPSHQHETKEIIIANQTTVPVLCSGDVNIVTVVNDVEYDITVSDVLCIPSLTTNLLSVSQLIENGNRVIFKENACYIYNKQNELVGQAESVDGVYRLYTLKTELQIAATAIALSATWHRRLGHIN</sequence>
<dbReference type="SMART" id="SM00343">
    <property type="entry name" value="ZnF_C2HC"/>
    <property type="match status" value="1"/>
</dbReference>
<dbReference type="EMBL" id="JTDY01000962">
    <property type="protein sequence ID" value="KOB75270.1"/>
    <property type="molecule type" value="Genomic_DNA"/>
</dbReference>
<dbReference type="AlphaFoldDB" id="A0A0L7LIN5"/>
<comment type="caution">
    <text evidence="3">The sequence shown here is derived from an EMBL/GenBank/DDBJ whole genome shotgun (WGS) entry which is preliminary data.</text>
</comment>
<dbReference type="GO" id="GO:0003676">
    <property type="term" value="F:nucleic acid binding"/>
    <property type="evidence" value="ECO:0007669"/>
    <property type="project" value="InterPro"/>
</dbReference>
<gene>
    <name evidence="3" type="ORF">OBRU01_07702</name>
</gene>
<evidence type="ECO:0000259" key="2">
    <source>
        <dbReference type="PROSITE" id="PS50158"/>
    </source>
</evidence>
<dbReference type="Pfam" id="PF00098">
    <property type="entry name" value="zf-CCHC"/>
    <property type="match status" value="1"/>
</dbReference>
<proteinExistence type="predicted"/>
<keyword evidence="1" id="KW-0863">Zinc-finger</keyword>
<dbReference type="STRING" id="104452.A0A0L7LIN5"/>
<evidence type="ECO:0000313" key="4">
    <source>
        <dbReference type="Proteomes" id="UP000037510"/>
    </source>
</evidence>
<protein>
    <submittedName>
        <fullName evidence="3">Retrovirus-related Pol polyprotein</fullName>
    </submittedName>
</protein>
<evidence type="ECO:0000313" key="3">
    <source>
        <dbReference type="EMBL" id="KOB75270.1"/>
    </source>
</evidence>
<feature type="non-terminal residue" evidence="3">
    <location>
        <position position="243"/>
    </location>
</feature>
<keyword evidence="4" id="KW-1185">Reference proteome</keyword>
<reference evidence="3 4" key="1">
    <citation type="journal article" date="2015" name="Genome Biol. Evol.">
        <title>The genome of winter moth (Operophtera brumata) provides a genomic perspective on sexual dimorphism and phenology.</title>
        <authorList>
            <person name="Derks M.F."/>
            <person name="Smit S."/>
            <person name="Salis L."/>
            <person name="Schijlen E."/>
            <person name="Bossers A."/>
            <person name="Mateman C."/>
            <person name="Pijl A.S."/>
            <person name="de Ridder D."/>
            <person name="Groenen M.A."/>
            <person name="Visser M.E."/>
            <person name="Megens H.J."/>
        </authorList>
    </citation>
    <scope>NUCLEOTIDE SEQUENCE [LARGE SCALE GENOMIC DNA]</scope>
    <source>
        <strain evidence="3">WM2013NL</strain>
        <tissue evidence="3">Head and thorax</tissue>
    </source>
</reference>
<keyword evidence="1" id="KW-0479">Metal-binding</keyword>
<dbReference type="InterPro" id="IPR036875">
    <property type="entry name" value="Znf_CCHC_sf"/>
</dbReference>
<dbReference type="Gene3D" id="4.10.60.10">
    <property type="entry name" value="Zinc finger, CCHC-type"/>
    <property type="match status" value="1"/>
</dbReference>
<accession>A0A0L7LIN5</accession>
<name>A0A0L7LIN5_OPEBR</name>
<dbReference type="SUPFAM" id="SSF57756">
    <property type="entry name" value="Retrovirus zinc finger-like domains"/>
    <property type="match status" value="1"/>
</dbReference>
<dbReference type="InterPro" id="IPR054722">
    <property type="entry name" value="PolX-like_BBD"/>
</dbReference>
<dbReference type="Pfam" id="PF22936">
    <property type="entry name" value="Pol_BBD"/>
    <property type="match status" value="1"/>
</dbReference>
<keyword evidence="1" id="KW-0862">Zinc</keyword>
<dbReference type="InterPro" id="IPR001878">
    <property type="entry name" value="Znf_CCHC"/>
</dbReference>
<dbReference type="Proteomes" id="UP000037510">
    <property type="component" value="Unassembled WGS sequence"/>
</dbReference>
<feature type="domain" description="CCHC-type" evidence="2">
    <location>
        <begin position="58"/>
        <end position="74"/>
    </location>
</feature>
<evidence type="ECO:0000256" key="1">
    <source>
        <dbReference type="PROSITE-ProRule" id="PRU00047"/>
    </source>
</evidence>
<dbReference type="PROSITE" id="PS50158">
    <property type="entry name" value="ZF_CCHC"/>
    <property type="match status" value="1"/>
</dbReference>